<protein>
    <submittedName>
        <fullName evidence="3">Alpha/beta hydrolase</fullName>
    </submittedName>
</protein>
<evidence type="ECO:0000256" key="1">
    <source>
        <dbReference type="ARBA" id="ARBA00008645"/>
    </source>
</evidence>
<evidence type="ECO:0000313" key="3">
    <source>
        <dbReference type="EMBL" id="GAA1713312.1"/>
    </source>
</evidence>
<dbReference type="PANTHER" id="PTHR22946:SF12">
    <property type="entry name" value="CONIDIAL PIGMENT BIOSYNTHESIS PROTEIN AYG1 (AFU_ORTHOLOGUE AFUA_2G17550)"/>
    <property type="match status" value="1"/>
</dbReference>
<dbReference type="Proteomes" id="UP001500280">
    <property type="component" value="Unassembled WGS sequence"/>
</dbReference>
<organism evidence="3 4">
    <name type="scientific">Kribbella yunnanensis</name>
    <dbReference type="NCBI Taxonomy" id="190194"/>
    <lineage>
        <taxon>Bacteria</taxon>
        <taxon>Bacillati</taxon>
        <taxon>Actinomycetota</taxon>
        <taxon>Actinomycetes</taxon>
        <taxon>Propionibacteriales</taxon>
        <taxon>Kribbellaceae</taxon>
        <taxon>Kribbella</taxon>
    </lineage>
</organism>
<dbReference type="Gene3D" id="1.20.1440.110">
    <property type="entry name" value="acylaminoacyl peptidase"/>
    <property type="match status" value="1"/>
</dbReference>
<sequence>MSGSLDRRSLLLGAGTATVVAGLGAGTIAVAQKSAKPADPFGERDYSTARVSTKYRFNDPDMDLFFVIALAWSDTGGLSPGELFYVAQSIKDGDADSWVTAFQASGERQDKQADEWKAKGWKRQSAQARFKAFASYRSAWQFAPLGAVFESIYAKQQTAFKLAVQDSGLPATFFKVPYKGKHLPGVFLQNPNKNAPVVLCLGGADTGYEETLFTVGRNVFDAGYSVALADLPGQGITMKDDLHWEMEPEKPIGAIVDLLVADFGAKPGHMAMMGYSLGGYWATRAAGHEKRFATVIASTPFPRPVELVTASRALYRQMAASGRRPSTATLRNNAVIYWKAGVPDQDEEQLEQRLGRFVADPQIVTVPFLSIVGGGEGNTFQQQSDSWNAEIRSTRKKLVRLDAATGGADHCQAANRLRLAQEMTGWMDEIFKS</sequence>
<dbReference type="InterPro" id="IPR029058">
    <property type="entry name" value="AB_hydrolase_fold"/>
</dbReference>
<accession>A0ABP4V0T8</accession>
<dbReference type="Gene3D" id="3.40.50.1820">
    <property type="entry name" value="alpha/beta hydrolase"/>
    <property type="match status" value="1"/>
</dbReference>
<comment type="similarity">
    <text evidence="1">Belongs to the AB hydrolase superfamily.</text>
</comment>
<evidence type="ECO:0000259" key="2">
    <source>
        <dbReference type="Pfam" id="PF00326"/>
    </source>
</evidence>
<dbReference type="SUPFAM" id="SSF53474">
    <property type="entry name" value="alpha/beta-Hydrolases"/>
    <property type="match status" value="1"/>
</dbReference>
<dbReference type="InterPro" id="IPR050261">
    <property type="entry name" value="FrsA_esterase"/>
</dbReference>
<proteinExistence type="inferred from homology"/>
<dbReference type="PANTHER" id="PTHR22946">
    <property type="entry name" value="DIENELACTONE HYDROLASE DOMAIN-CONTAINING PROTEIN-RELATED"/>
    <property type="match status" value="1"/>
</dbReference>
<evidence type="ECO:0000313" key="4">
    <source>
        <dbReference type="Proteomes" id="UP001500280"/>
    </source>
</evidence>
<dbReference type="PROSITE" id="PS51318">
    <property type="entry name" value="TAT"/>
    <property type="match status" value="1"/>
</dbReference>
<dbReference type="InterPro" id="IPR001375">
    <property type="entry name" value="Peptidase_S9_cat"/>
</dbReference>
<keyword evidence="3" id="KW-0378">Hydrolase</keyword>
<feature type="domain" description="Peptidase S9 prolyl oligopeptidase catalytic" evidence="2">
    <location>
        <begin position="221"/>
        <end position="432"/>
    </location>
</feature>
<reference evidence="4" key="1">
    <citation type="journal article" date="2019" name="Int. J. Syst. Evol. Microbiol.">
        <title>The Global Catalogue of Microorganisms (GCM) 10K type strain sequencing project: providing services to taxonomists for standard genome sequencing and annotation.</title>
        <authorList>
            <consortium name="The Broad Institute Genomics Platform"/>
            <consortium name="The Broad Institute Genome Sequencing Center for Infectious Disease"/>
            <person name="Wu L."/>
            <person name="Ma J."/>
        </authorList>
    </citation>
    <scope>NUCLEOTIDE SEQUENCE [LARGE SCALE GENOMIC DNA]</scope>
    <source>
        <strain evidence="4">JCM 14307</strain>
    </source>
</reference>
<dbReference type="GO" id="GO:0016787">
    <property type="term" value="F:hydrolase activity"/>
    <property type="evidence" value="ECO:0007669"/>
    <property type="project" value="UniProtKB-KW"/>
</dbReference>
<comment type="caution">
    <text evidence="3">The sequence shown here is derived from an EMBL/GenBank/DDBJ whole genome shotgun (WGS) entry which is preliminary data.</text>
</comment>
<gene>
    <name evidence="3" type="ORF">GCM10009745_71990</name>
</gene>
<name>A0ABP4V0T8_9ACTN</name>
<keyword evidence="4" id="KW-1185">Reference proteome</keyword>
<dbReference type="EMBL" id="BAAANF010000023">
    <property type="protein sequence ID" value="GAA1713312.1"/>
    <property type="molecule type" value="Genomic_DNA"/>
</dbReference>
<dbReference type="InterPro" id="IPR006311">
    <property type="entry name" value="TAT_signal"/>
</dbReference>
<dbReference type="Pfam" id="PF00326">
    <property type="entry name" value="Peptidase_S9"/>
    <property type="match status" value="1"/>
</dbReference>